<keyword evidence="1" id="KW-0472">Membrane</keyword>
<dbReference type="EMBL" id="BEXA01000001">
    <property type="protein sequence ID" value="GAY72348.1"/>
    <property type="molecule type" value="Genomic_DNA"/>
</dbReference>
<keyword evidence="1" id="KW-0812">Transmembrane</keyword>
<feature type="transmembrane region" description="Helical" evidence="1">
    <location>
        <begin position="34"/>
        <end position="54"/>
    </location>
</feature>
<feature type="transmembrane region" description="Helical" evidence="1">
    <location>
        <begin position="6"/>
        <end position="27"/>
    </location>
</feature>
<sequence length="124" mass="14072">MLSYFALITLVKLSGLLIPLIWFLIIADRRGRTIGLTLVLLLFIVSLINTYFNLPDLAYPALIDGWLSWLIGGLILVMVLQRMFYSNKPSRSGNDDGFLPKSLTAQLMLSVGPDELYWQLPLHY</sequence>
<keyword evidence="1" id="KW-1133">Transmembrane helix</keyword>
<dbReference type="AlphaFoldDB" id="A0A401FJ78"/>
<keyword evidence="3" id="KW-1185">Reference proteome</keyword>
<organism evidence="2 3">
    <name type="scientific">Lentilactobacillus kosonis</name>
    <dbReference type="NCBI Taxonomy" id="2810561"/>
    <lineage>
        <taxon>Bacteria</taxon>
        <taxon>Bacillati</taxon>
        <taxon>Bacillota</taxon>
        <taxon>Bacilli</taxon>
        <taxon>Lactobacillales</taxon>
        <taxon>Lactobacillaceae</taxon>
        <taxon>Lentilactobacillus</taxon>
    </lineage>
</organism>
<dbReference type="Proteomes" id="UP000286974">
    <property type="component" value="Unassembled WGS sequence"/>
</dbReference>
<accession>A0A401FJ78</accession>
<evidence type="ECO:0000313" key="3">
    <source>
        <dbReference type="Proteomes" id="UP000286974"/>
    </source>
</evidence>
<evidence type="ECO:0000256" key="1">
    <source>
        <dbReference type="SAM" id="Phobius"/>
    </source>
</evidence>
<comment type="caution">
    <text evidence="2">The sequence shown here is derived from an EMBL/GenBank/DDBJ whole genome shotgun (WGS) entry which is preliminary data.</text>
</comment>
<feature type="transmembrane region" description="Helical" evidence="1">
    <location>
        <begin position="66"/>
        <end position="85"/>
    </location>
</feature>
<proteinExistence type="predicted"/>
<evidence type="ECO:0000313" key="2">
    <source>
        <dbReference type="EMBL" id="GAY72348.1"/>
    </source>
</evidence>
<gene>
    <name evidence="2" type="ORF">NBRC111893_494</name>
</gene>
<protein>
    <submittedName>
        <fullName evidence="2">Uncharacterized protein</fullName>
    </submittedName>
</protein>
<reference evidence="2 3" key="1">
    <citation type="submission" date="2017-11" db="EMBL/GenBank/DDBJ databases">
        <title>Draft Genome Sequence of Lactobacillus curieae NBRC 111893 isolated from Koso, a Japanese sugar-Vegetable Fermented Beverage.</title>
        <authorList>
            <person name="Chiou T.Y."/>
            <person name="Oshima K."/>
            <person name="Suda W."/>
            <person name="Hattori M."/>
            <person name="Takahashi T."/>
        </authorList>
    </citation>
    <scope>NUCLEOTIDE SEQUENCE [LARGE SCALE GENOMIC DNA]</scope>
    <source>
        <strain evidence="2 3">NBRC111893</strain>
    </source>
</reference>
<name>A0A401FJ78_9LACO</name>